<dbReference type="FunFam" id="3.90.215.10:FF:000001">
    <property type="entry name" value="Tenascin isoform 1"/>
    <property type="match status" value="1"/>
</dbReference>
<evidence type="ECO:0000313" key="4">
    <source>
        <dbReference type="Proteomes" id="UP000694844"/>
    </source>
</evidence>
<dbReference type="InterPro" id="IPR014716">
    <property type="entry name" value="Fibrinogen_a/b/g_C_1"/>
</dbReference>
<dbReference type="GO" id="GO:0005615">
    <property type="term" value="C:extracellular space"/>
    <property type="evidence" value="ECO:0007669"/>
    <property type="project" value="TreeGrafter"/>
</dbReference>
<dbReference type="CDD" id="cd00087">
    <property type="entry name" value="FReD"/>
    <property type="match status" value="1"/>
</dbReference>
<protein>
    <submittedName>
        <fullName evidence="5">Ryncolin-1-like</fullName>
    </submittedName>
</protein>
<feature type="chain" id="PRO_5034254873" evidence="2">
    <location>
        <begin position="25"/>
        <end position="249"/>
    </location>
</feature>
<dbReference type="NCBIfam" id="NF040941">
    <property type="entry name" value="GGGWT_bact"/>
    <property type="match status" value="1"/>
</dbReference>
<dbReference type="InterPro" id="IPR002181">
    <property type="entry name" value="Fibrinogen_a/b/g_C_dom"/>
</dbReference>
<dbReference type="InterPro" id="IPR036056">
    <property type="entry name" value="Fibrinogen-like_C"/>
</dbReference>
<dbReference type="KEGG" id="cvn:111134917"/>
<dbReference type="SUPFAM" id="SSF56496">
    <property type="entry name" value="Fibrinogen C-terminal domain-like"/>
    <property type="match status" value="1"/>
</dbReference>
<dbReference type="OrthoDB" id="6345539at2759"/>
<gene>
    <name evidence="5" type="primary">LOC111134917</name>
</gene>
<keyword evidence="4" id="KW-1185">Reference proteome</keyword>
<dbReference type="Proteomes" id="UP000694844">
    <property type="component" value="Chromosome 5"/>
</dbReference>
<dbReference type="AlphaFoldDB" id="A0A8B8EKE0"/>
<evidence type="ECO:0000256" key="2">
    <source>
        <dbReference type="SAM" id="SignalP"/>
    </source>
</evidence>
<reference evidence="5" key="1">
    <citation type="submission" date="2025-08" db="UniProtKB">
        <authorList>
            <consortium name="RefSeq"/>
        </authorList>
    </citation>
    <scope>IDENTIFICATION</scope>
    <source>
        <tissue evidence="5">Whole sample</tissue>
    </source>
</reference>
<organism evidence="4 5">
    <name type="scientific">Crassostrea virginica</name>
    <name type="common">Eastern oyster</name>
    <dbReference type="NCBI Taxonomy" id="6565"/>
    <lineage>
        <taxon>Eukaryota</taxon>
        <taxon>Metazoa</taxon>
        <taxon>Spiralia</taxon>
        <taxon>Lophotrochozoa</taxon>
        <taxon>Mollusca</taxon>
        <taxon>Bivalvia</taxon>
        <taxon>Autobranchia</taxon>
        <taxon>Pteriomorphia</taxon>
        <taxon>Ostreida</taxon>
        <taxon>Ostreoidea</taxon>
        <taxon>Ostreidae</taxon>
        <taxon>Crassostrea</taxon>
    </lineage>
</organism>
<sequence>MGVMSYFIISLSFCLLQCVMVVVSLEPHSQIKELLKQRDCASILRRIPYTKGRDGVYTIYPDMKTRKLVYCDMTTDGGGWTVIQRRMDGSGDFDRKWKSYKEGFGNVHGEYWLGNEAMHLLTTKTSQELRVDMEKFTGEKAYAKYSTFRVGSESQKYKLTVGGYKGNAGDSFAYSNGMKFSTKDQDHDSCSVSCAKVYHSGWWFNSCSYTHPNGMYRKTAVKSEKSVNWYQFGNEYRALKKIRLMIRLK</sequence>
<dbReference type="GeneID" id="111134917"/>
<dbReference type="PANTHER" id="PTHR19143">
    <property type="entry name" value="FIBRINOGEN/TENASCIN/ANGIOPOEITIN"/>
    <property type="match status" value="1"/>
</dbReference>
<keyword evidence="1" id="KW-1015">Disulfide bond</keyword>
<dbReference type="RefSeq" id="XP_022340181.1">
    <property type="nucleotide sequence ID" value="XM_022484473.1"/>
</dbReference>
<evidence type="ECO:0000256" key="1">
    <source>
        <dbReference type="ARBA" id="ARBA00023157"/>
    </source>
</evidence>
<evidence type="ECO:0000313" key="5">
    <source>
        <dbReference type="RefSeq" id="XP_022340181.1"/>
    </source>
</evidence>
<feature type="domain" description="Fibrinogen C-terminal" evidence="3">
    <location>
        <begin position="31"/>
        <end position="249"/>
    </location>
</feature>
<feature type="signal peptide" evidence="2">
    <location>
        <begin position="1"/>
        <end position="24"/>
    </location>
</feature>
<name>A0A8B8EKE0_CRAVI</name>
<dbReference type="PROSITE" id="PS51406">
    <property type="entry name" value="FIBRINOGEN_C_2"/>
    <property type="match status" value="1"/>
</dbReference>
<accession>A0A8B8EKE0</accession>
<dbReference type="PANTHER" id="PTHR19143:SF394">
    <property type="entry name" value="ANGIOPOIETIN-RELATED PROTEIN 3-LIKE"/>
    <property type="match status" value="1"/>
</dbReference>
<proteinExistence type="predicted"/>
<dbReference type="Pfam" id="PF00147">
    <property type="entry name" value="Fibrinogen_C"/>
    <property type="match status" value="1"/>
</dbReference>
<evidence type="ECO:0000259" key="3">
    <source>
        <dbReference type="PROSITE" id="PS51406"/>
    </source>
</evidence>
<keyword evidence="2" id="KW-0732">Signal</keyword>
<dbReference type="InterPro" id="IPR050373">
    <property type="entry name" value="Fibrinogen_C-term_domain"/>
</dbReference>
<dbReference type="SMART" id="SM00186">
    <property type="entry name" value="FBG"/>
    <property type="match status" value="1"/>
</dbReference>
<dbReference type="Gene3D" id="3.90.215.10">
    <property type="entry name" value="Gamma Fibrinogen, chain A, domain 1"/>
    <property type="match status" value="1"/>
</dbReference>